<feature type="binding site" evidence="6">
    <location>
        <position position="42"/>
    </location>
    <ligand>
        <name>[4Fe-4S] cluster</name>
        <dbReference type="ChEBI" id="CHEBI:49883"/>
        <label>1</label>
    </ligand>
</feature>
<accession>A0ABT0KDR3</accession>
<dbReference type="InterPro" id="IPR050572">
    <property type="entry name" value="Fe-S_Ferredoxin"/>
</dbReference>
<dbReference type="NCBIfam" id="TIGR00402">
    <property type="entry name" value="napF"/>
    <property type="match status" value="1"/>
</dbReference>
<proteinExistence type="inferred from homology"/>
<evidence type="ECO:0000256" key="1">
    <source>
        <dbReference type="ARBA" id="ARBA00022485"/>
    </source>
</evidence>
<dbReference type="PROSITE" id="PS00198">
    <property type="entry name" value="4FE4S_FER_1"/>
    <property type="match status" value="2"/>
</dbReference>
<dbReference type="InterPro" id="IPR017900">
    <property type="entry name" value="4Fe4S_Fe_S_CS"/>
</dbReference>
<sequence length="165" mass="17932">MAELSRRRLLSGQWRHQTDAIRPPWSRETPLFLAGCTRCQACVNACETGVLISGSGGYPEIDFQRAECTFCRQCADACEAPLFYPPQHQPWQQVASFSAVCLAMQGVECRSCQDSCETQAIRFRPRLGGIAQPALEVAACNGCGACVAGCPISAIAITRSENNEQ</sequence>
<comment type="function">
    <text evidence="6">Could be involved in the maturation of NapA, the catalytic subunit of the periplasmic nitrate reductase, before its export into the periplasm.</text>
</comment>
<evidence type="ECO:0000259" key="7">
    <source>
        <dbReference type="PROSITE" id="PS51379"/>
    </source>
</evidence>
<comment type="cofactor">
    <cofactor evidence="6">
        <name>[4Fe-4S] cluster</name>
        <dbReference type="ChEBI" id="CHEBI:49883"/>
    </cofactor>
</comment>
<dbReference type="InterPro" id="IPR017896">
    <property type="entry name" value="4Fe4S_Fe-S-bd"/>
</dbReference>
<feature type="binding site" evidence="6">
    <location>
        <position position="36"/>
    </location>
    <ligand>
        <name>[4Fe-4S] cluster</name>
        <dbReference type="ChEBI" id="CHEBI:49883"/>
        <label>1</label>
    </ligand>
</feature>
<feature type="binding site" evidence="6">
    <location>
        <position position="74"/>
    </location>
    <ligand>
        <name>[4Fe-4S] cluster</name>
        <dbReference type="ChEBI" id="CHEBI:49883"/>
        <label>2</label>
    </ligand>
</feature>
<comment type="caution">
    <text evidence="8">The sequence shown here is derived from an EMBL/GenBank/DDBJ whole genome shotgun (WGS) entry which is preliminary data.</text>
</comment>
<keyword evidence="2 6" id="KW-0479">Metal-binding</keyword>
<comment type="subunit">
    <text evidence="6">Interacts with the cytoplasmic NapA precursor.</text>
</comment>
<dbReference type="InterPro" id="IPR004496">
    <property type="entry name" value="NapF"/>
</dbReference>
<keyword evidence="4 6" id="KW-0408">Iron</keyword>
<feature type="binding site" evidence="6">
    <location>
        <position position="46"/>
    </location>
    <ligand>
        <name>[4Fe-4S] cluster</name>
        <dbReference type="ChEBI" id="CHEBI:49883"/>
        <label>1</label>
    </ligand>
</feature>
<feature type="binding site" evidence="6">
    <location>
        <position position="146"/>
    </location>
    <ligand>
        <name>[4Fe-4S] cluster</name>
        <dbReference type="ChEBI" id="CHEBI:49883"/>
        <label>3</label>
    </ligand>
</feature>
<reference evidence="8" key="1">
    <citation type="submission" date="2021-04" db="EMBL/GenBank/DDBJ databases">
        <title>Genome sequence of Serratia sp. arafor3.</title>
        <authorList>
            <person name="Besaury L."/>
        </authorList>
    </citation>
    <scope>NUCLEOTIDE SEQUENCE</scope>
    <source>
        <strain evidence="8">Arafor3</strain>
    </source>
</reference>
<feature type="binding site" evidence="6">
    <location>
        <position position="150"/>
    </location>
    <ligand>
        <name>[4Fe-4S] cluster</name>
        <dbReference type="ChEBI" id="CHEBI:49883"/>
        <label>3</label>
    </ligand>
</feature>
<dbReference type="Pfam" id="PF12838">
    <property type="entry name" value="Fer4_7"/>
    <property type="match status" value="1"/>
</dbReference>
<evidence type="ECO:0000313" key="8">
    <source>
        <dbReference type="EMBL" id="MCL1030076.1"/>
    </source>
</evidence>
<organism evidence="8 9">
    <name type="scientific">Serratia silvae</name>
    <dbReference type="NCBI Taxonomy" id="2824122"/>
    <lineage>
        <taxon>Bacteria</taxon>
        <taxon>Pseudomonadati</taxon>
        <taxon>Pseudomonadota</taxon>
        <taxon>Gammaproteobacteria</taxon>
        <taxon>Enterobacterales</taxon>
        <taxon>Yersiniaceae</taxon>
        <taxon>Serratia</taxon>
    </lineage>
</organism>
<keyword evidence="5 6" id="KW-0411">Iron-sulfur</keyword>
<gene>
    <name evidence="6 8" type="primary">napF</name>
    <name evidence="8" type="ORF">KAJ71_13735</name>
</gene>
<protein>
    <recommendedName>
        <fullName evidence="6">Ferredoxin-type protein NapF</fullName>
    </recommendedName>
</protein>
<keyword evidence="3 6" id="KW-0677">Repeat</keyword>
<evidence type="ECO:0000256" key="3">
    <source>
        <dbReference type="ARBA" id="ARBA00022737"/>
    </source>
</evidence>
<feature type="binding site" evidence="6">
    <location>
        <position position="140"/>
    </location>
    <ligand>
        <name>[4Fe-4S] cluster</name>
        <dbReference type="ChEBI" id="CHEBI:49883"/>
        <label>3</label>
    </ligand>
</feature>
<feature type="binding site" evidence="6">
    <location>
        <position position="78"/>
    </location>
    <ligand>
        <name>[4Fe-4S] cluster</name>
        <dbReference type="ChEBI" id="CHEBI:49883"/>
        <label>2</label>
    </ligand>
</feature>
<name>A0ABT0KDR3_9GAMM</name>
<evidence type="ECO:0000313" key="9">
    <source>
        <dbReference type="Proteomes" id="UP001165275"/>
    </source>
</evidence>
<dbReference type="Gene3D" id="3.30.70.20">
    <property type="match status" value="2"/>
</dbReference>
<dbReference type="SUPFAM" id="SSF54862">
    <property type="entry name" value="4Fe-4S ferredoxins"/>
    <property type="match status" value="1"/>
</dbReference>
<feature type="domain" description="4Fe-4S ferredoxin-type" evidence="7">
    <location>
        <begin position="131"/>
        <end position="160"/>
    </location>
</feature>
<dbReference type="PROSITE" id="PS51379">
    <property type="entry name" value="4FE4S_FER_2"/>
    <property type="match status" value="2"/>
</dbReference>
<feature type="binding site" evidence="6">
    <location>
        <position position="68"/>
    </location>
    <ligand>
        <name>[4Fe-4S] cluster</name>
        <dbReference type="ChEBI" id="CHEBI:49883"/>
        <label>2</label>
    </ligand>
</feature>
<feature type="binding site" evidence="6">
    <location>
        <position position="143"/>
    </location>
    <ligand>
        <name>[4Fe-4S] cluster</name>
        <dbReference type="ChEBI" id="CHEBI:49883"/>
        <label>3</label>
    </ligand>
</feature>
<evidence type="ECO:0000256" key="5">
    <source>
        <dbReference type="ARBA" id="ARBA00023014"/>
    </source>
</evidence>
<dbReference type="Proteomes" id="UP001165275">
    <property type="component" value="Unassembled WGS sequence"/>
</dbReference>
<evidence type="ECO:0000256" key="2">
    <source>
        <dbReference type="ARBA" id="ARBA00022723"/>
    </source>
</evidence>
<comment type="similarity">
    <text evidence="6">Belongs to the NapF family.</text>
</comment>
<evidence type="ECO:0000256" key="4">
    <source>
        <dbReference type="ARBA" id="ARBA00023004"/>
    </source>
</evidence>
<comment type="subcellular location">
    <subcellularLocation>
        <location evidence="6">Cytoplasm</location>
    </subcellularLocation>
</comment>
<keyword evidence="6" id="KW-0963">Cytoplasm</keyword>
<dbReference type="HAMAP" id="MF_02201">
    <property type="entry name" value="NapF"/>
    <property type="match status" value="1"/>
</dbReference>
<dbReference type="PANTHER" id="PTHR43687:SF1">
    <property type="entry name" value="FERREDOXIN III"/>
    <property type="match status" value="1"/>
</dbReference>
<evidence type="ECO:0000256" key="6">
    <source>
        <dbReference type="HAMAP-Rule" id="MF_02201"/>
    </source>
</evidence>
<feature type="binding site" evidence="6">
    <location>
        <position position="71"/>
    </location>
    <ligand>
        <name>[4Fe-4S] cluster</name>
        <dbReference type="ChEBI" id="CHEBI:49883"/>
        <label>2</label>
    </ligand>
</feature>
<dbReference type="Pfam" id="PF13187">
    <property type="entry name" value="Fer4_9"/>
    <property type="match status" value="1"/>
</dbReference>
<feature type="domain" description="4Fe-4S ferredoxin-type" evidence="7">
    <location>
        <begin position="57"/>
        <end position="88"/>
    </location>
</feature>
<dbReference type="CDD" id="cd10564">
    <property type="entry name" value="NapF_like"/>
    <property type="match status" value="1"/>
</dbReference>
<dbReference type="EMBL" id="JAGQDC010000010">
    <property type="protein sequence ID" value="MCL1030076.1"/>
    <property type="molecule type" value="Genomic_DNA"/>
</dbReference>
<keyword evidence="9" id="KW-1185">Reference proteome</keyword>
<dbReference type="RefSeq" id="WP_248946258.1">
    <property type="nucleotide sequence ID" value="NZ_CBCSGY010000073.1"/>
</dbReference>
<keyword evidence="1 6" id="KW-0004">4Fe-4S</keyword>
<dbReference type="PANTHER" id="PTHR43687">
    <property type="entry name" value="ADENYLYLSULFATE REDUCTASE, BETA SUBUNIT"/>
    <property type="match status" value="1"/>
</dbReference>
<feature type="binding site" evidence="6">
    <location>
        <position position="39"/>
    </location>
    <ligand>
        <name>[4Fe-4S] cluster</name>
        <dbReference type="ChEBI" id="CHEBI:49883"/>
        <label>1</label>
    </ligand>
</feature>